<dbReference type="Pfam" id="PF13407">
    <property type="entry name" value="Peripla_BP_4"/>
    <property type="match status" value="1"/>
</dbReference>
<gene>
    <name evidence="5" type="ORF">GCM10023329_42110</name>
</gene>
<evidence type="ECO:0000313" key="5">
    <source>
        <dbReference type="EMBL" id="GAA4786813.1"/>
    </source>
</evidence>
<feature type="chain" id="PRO_5046728319" evidence="3">
    <location>
        <begin position="33"/>
        <end position="374"/>
    </location>
</feature>
<dbReference type="EMBL" id="BAABJV010000012">
    <property type="protein sequence ID" value="GAA4786813.1"/>
    <property type="molecule type" value="Genomic_DNA"/>
</dbReference>
<protein>
    <submittedName>
        <fullName evidence="5">Sugar ABC transporter substrate-binding protein</fullName>
    </submittedName>
</protein>
<dbReference type="InterPro" id="IPR025997">
    <property type="entry name" value="SBP_2_dom"/>
</dbReference>
<organism evidence="5 6">
    <name type="scientific">Streptomyces sanyensis</name>
    <dbReference type="NCBI Taxonomy" id="568869"/>
    <lineage>
        <taxon>Bacteria</taxon>
        <taxon>Bacillati</taxon>
        <taxon>Actinomycetota</taxon>
        <taxon>Actinomycetes</taxon>
        <taxon>Kitasatosporales</taxon>
        <taxon>Streptomycetaceae</taxon>
        <taxon>Streptomyces</taxon>
    </lineage>
</organism>
<comment type="subcellular location">
    <subcellularLocation>
        <location evidence="1">Cell envelope</location>
    </subcellularLocation>
</comment>
<feature type="signal peptide" evidence="3">
    <location>
        <begin position="1"/>
        <end position="32"/>
    </location>
</feature>
<dbReference type="InterPro" id="IPR050555">
    <property type="entry name" value="Bact_Solute-Bind_Prot2"/>
</dbReference>
<feature type="domain" description="Periplasmic binding protein" evidence="4">
    <location>
        <begin position="51"/>
        <end position="310"/>
    </location>
</feature>
<reference evidence="6" key="1">
    <citation type="journal article" date="2019" name="Int. J. Syst. Evol. Microbiol.">
        <title>The Global Catalogue of Microorganisms (GCM) 10K type strain sequencing project: providing services to taxonomists for standard genome sequencing and annotation.</title>
        <authorList>
            <consortium name="The Broad Institute Genomics Platform"/>
            <consortium name="The Broad Institute Genome Sequencing Center for Infectious Disease"/>
            <person name="Wu L."/>
            <person name="Ma J."/>
        </authorList>
    </citation>
    <scope>NUCLEOTIDE SEQUENCE [LARGE SCALE GENOMIC DNA]</scope>
    <source>
        <strain evidence="6">JCM 18324</strain>
    </source>
</reference>
<evidence type="ECO:0000256" key="1">
    <source>
        <dbReference type="ARBA" id="ARBA00004196"/>
    </source>
</evidence>
<sequence length="374" mass="39139">MRNPELRGRPGRAAALLAVLTLLAGLAACGEAADSGSAPEQTGGAGGPVKIGLLLPDSYTARWENFDRPLIEDRVRELCPDCTIEYANAQGNVATQQGQIETMITQGVDVLILDPVDSAALQSSVRNAADANVPVVSYDRLAEGPIAAYVSFDGAEVGRLQGEALLKAMGDKDDRPQIVMMNGDPADPNSAWFEEGALSVLAGEVRIGKSYDTVGWRSENAHRNMTGAIAALGPDSIDGVYSANDALAFGIITALRANHISPLPPVTGQDAELAAVQRIVEGEQTMTVYKPFAPQARAAAAIAVALSRGEPVEAVAGDEIDNTTDEGIPAVLLTPVSVNVGNIMDTLVRDGMYTIDQICTPKYAPACERAGLTS</sequence>
<dbReference type="PANTHER" id="PTHR30036:SF1">
    <property type="entry name" value="D-XYLOSE-BINDING PERIPLASMIC PROTEIN"/>
    <property type="match status" value="1"/>
</dbReference>
<accession>A0ABP9AYI9</accession>
<comment type="caution">
    <text evidence="5">The sequence shown here is derived from an EMBL/GenBank/DDBJ whole genome shotgun (WGS) entry which is preliminary data.</text>
</comment>
<dbReference type="RefSeq" id="WP_345614985.1">
    <property type="nucleotide sequence ID" value="NZ_BAABJV010000012.1"/>
</dbReference>
<dbReference type="PROSITE" id="PS51257">
    <property type="entry name" value="PROKAR_LIPOPROTEIN"/>
    <property type="match status" value="1"/>
</dbReference>
<evidence type="ECO:0000256" key="3">
    <source>
        <dbReference type="SAM" id="SignalP"/>
    </source>
</evidence>
<keyword evidence="2 3" id="KW-0732">Signal</keyword>
<dbReference type="InterPro" id="IPR028082">
    <property type="entry name" value="Peripla_BP_I"/>
</dbReference>
<dbReference type="Proteomes" id="UP001501147">
    <property type="component" value="Unassembled WGS sequence"/>
</dbReference>
<evidence type="ECO:0000259" key="4">
    <source>
        <dbReference type="Pfam" id="PF13407"/>
    </source>
</evidence>
<evidence type="ECO:0000313" key="6">
    <source>
        <dbReference type="Proteomes" id="UP001501147"/>
    </source>
</evidence>
<dbReference type="SUPFAM" id="SSF53822">
    <property type="entry name" value="Periplasmic binding protein-like I"/>
    <property type="match status" value="1"/>
</dbReference>
<name>A0ABP9AYI9_9ACTN</name>
<dbReference type="PANTHER" id="PTHR30036">
    <property type="entry name" value="D-XYLOSE-BINDING PERIPLASMIC PROTEIN"/>
    <property type="match status" value="1"/>
</dbReference>
<proteinExistence type="predicted"/>
<keyword evidence="6" id="KW-1185">Reference proteome</keyword>
<dbReference type="Gene3D" id="3.40.50.2300">
    <property type="match status" value="2"/>
</dbReference>
<evidence type="ECO:0000256" key="2">
    <source>
        <dbReference type="ARBA" id="ARBA00022729"/>
    </source>
</evidence>